<reference evidence="4" key="1">
    <citation type="submission" date="2021-12" db="EMBL/GenBank/DDBJ databases">
        <title>Novel species in genus Dyadobacter.</title>
        <authorList>
            <person name="Ma C."/>
        </authorList>
    </citation>
    <scope>NUCLEOTIDE SEQUENCE</scope>
    <source>
        <strain evidence="4">LJ419</strain>
    </source>
</reference>
<comment type="caution">
    <text evidence="4">The sequence shown here is derived from an EMBL/GenBank/DDBJ whole genome shotgun (WGS) entry which is preliminary data.</text>
</comment>
<evidence type="ECO:0000259" key="3">
    <source>
        <dbReference type="Pfam" id="PF12969"/>
    </source>
</evidence>
<keyword evidence="5" id="KW-1185">Reference proteome</keyword>
<organism evidence="4 5">
    <name type="scientific">Dyadobacter chenwenxiniae</name>
    <dbReference type="NCBI Taxonomy" id="2906456"/>
    <lineage>
        <taxon>Bacteria</taxon>
        <taxon>Pseudomonadati</taxon>
        <taxon>Bacteroidota</taxon>
        <taxon>Cytophagia</taxon>
        <taxon>Cytophagales</taxon>
        <taxon>Spirosomataceae</taxon>
        <taxon>Dyadobacter</taxon>
    </lineage>
</organism>
<dbReference type="AlphaFoldDB" id="A0A9X1TD94"/>
<sequence>MRTLLLNVFFACAISFVSLAQSDFDVTKINPELITGANAVIREDDDLFEIISKAEARHKKRTVVTILNEKGEEEYGQLIVGYDKFTRITDISGSLYDFSGKLQKKMKNADVTDYGYGGGGDNITDARVKLADFGKKSYTYPYTVEFSYETKEKNMMFYPRWMPLSDSKTAVQHAQFIIKAPAGFKFRYKEYNGAPAVAKSKAADGADIYQWAVNNHTVPKITDFYPLPLLEYTPLVMVAPSDFEVQDYEGNFNSWADFGKFYHTLNAGRDVLPATTVAEIKSVVKDAKSDKEKVVLIYNWMQKRSRYVSIQLGIGGWQTIDATTVANKGYGDCKALSNFTVAALRQAGISAYVALIKAGDEALMKPDFPSSQFNHVIACAVVAKDTMWLECTSQTTTPNFMGTFTGSRHALLITPEGGKLVPTPVYKSHQNTRKSRANVSLDEVGNGKVEVHTLYAGLQQESRNSVFHNGNKEEQKKWLMNHINLPSLDLQQFELLEGRETEPTITEKLSLNVRNCATKTGTRLFIKPTLLSRPFDLPATTERTTDFYLPGSIYDFTDSDTVSYVIPANYKLETTLPSVQIKSVFGTYESKTVLENNKLVCARKVVMNGGRYNAKDFPAWIDFLKKVRKADRAQVVFVENKP</sequence>
<keyword evidence="1" id="KW-0732">Signal</keyword>
<gene>
    <name evidence="4" type="ORF">LXM26_09240</name>
</gene>
<dbReference type="Pfam" id="PF12969">
    <property type="entry name" value="DUF3857"/>
    <property type="match status" value="1"/>
</dbReference>
<dbReference type="Pfam" id="PF01841">
    <property type="entry name" value="Transglut_core"/>
    <property type="match status" value="1"/>
</dbReference>
<evidence type="ECO:0000313" key="4">
    <source>
        <dbReference type="EMBL" id="MCF0061676.1"/>
    </source>
</evidence>
<name>A0A9X1TD94_9BACT</name>
<feature type="domain" description="DUF3857" evidence="3">
    <location>
        <begin position="58"/>
        <end position="215"/>
    </location>
</feature>
<proteinExistence type="predicted"/>
<feature type="chain" id="PRO_5040758297" evidence="1">
    <location>
        <begin position="21"/>
        <end position="642"/>
    </location>
</feature>
<evidence type="ECO:0000259" key="2">
    <source>
        <dbReference type="Pfam" id="PF01841"/>
    </source>
</evidence>
<dbReference type="EMBL" id="JAJTTC010000001">
    <property type="protein sequence ID" value="MCF0061676.1"/>
    <property type="molecule type" value="Genomic_DNA"/>
</dbReference>
<dbReference type="RefSeq" id="WP_234654959.1">
    <property type="nucleotide sequence ID" value="NZ_CP094997.1"/>
</dbReference>
<dbReference type="SUPFAM" id="SSF54001">
    <property type="entry name" value="Cysteine proteinases"/>
    <property type="match status" value="1"/>
</dbReference>
<dbReference type="Proteomes" id="UP001139000">
    <property type="component" value="Unassembled WGS sequence"/>
</dbReference>
<evidence type="ECO:0000256" key="1">
    <source>
        <dbReference type="SAM" id="SignalP"/>
    </source>
</evidence>
<dbReference type="InterPro" id="IPR038765">
    <property type="entry name" value="Papain-like_cys_pep_sf"/>
</dbReference>
<accession>A0A9X1TD94</accession>
<dbReference type="Gene3D" id="2.60.120.1130">
    <property type="match status" value="1"/>
</dbReference>
<dbReference type="InterPro" id="IPR024618">
    <property type="entry name" value="DUF3857"/>
</dbReference>
<feature type="domain" description="Transglutaminase-like" evidence="2">
    <location>
        <begin position="282"/>
        <end position="354"/>
    </location>
</feature>
<feature type="signal peptide" evidence="1">
    <location>
        <begin position="1"/>
        <end position="20"/>
    </location>
</feature>
<dbReference type="InterPro" id="IPR002931">
    <property type="entry name" value="Transglutaminase-like"/>
</dbReference>
<dbReference type="Gene3D" id="3.10.620.30">
    <property type="match status" value="1"/>
</dbReference>
<protein>
    <submittedName>
        <fullName evidence="4">DUF3857 and transglutaminase domain-containing protein</fullName>
    </submittedName>
</protein>
<evidence type="ECO:0000313" key="5">
    <source>
        <dbReference type="Proteomes" id="UP001139000"/>
    </source>
</evidence>
<dbReference type="Gene3D" id="2.60.40.3140">
    <property type="match status" value="1"/>
</dbReference>